<sequence length="113" mass="12606">MMVEIKETKDVWLTVTNSDLTEGRGRPVILYVCDSPVTATRLGKKKSVQGSDADTIKATAVKVGTRWLVPWEIVPESDADKVIRKKNEALDQIIEKMREKGFSSDEIAALTTR</sequence>
<protein>
    <submittedName>
        <fullName evidence="1">Uncharacterized protein</fullName>
    </submittedName>
</protein>
<dbReference type="EMBL" id="CP011975">
    <property type="protein sequence ID" value="AKP34685.1"/>
    <property type="molecule type" value="Genomic_DNA"/>
</dbReference>
<gene>
    <name evidence="1" type="ORF">ACZ76_14700</name>
</gene>
<accession>A0ABM5UFQ7</accession>
<evidence type="ECO:0000313" key="2">
    <source>
        <dbReference type="Proteomes" id="UP000069914"/>
    </source>
</evidence>
<name>A0ABM5UFQ7_YERAE</name>
<proteinExistence type="predicted"/>
<dbReference type="RefSeq" id="WP_048619596.1">
    <property type="nucleotide sequence ID" value="NZ_CABMLM010000011.1"/>
</dbReference>
<evidence type="ECO:0000313" key="1">
    <source>
        <dbReference type="EMBL" id="AKP34685.1"/>
    </source>
</evidence>
<dbReference type="Proteomes" id="UP000069914">
    <property type="component" value="Chromosome"/>
</dbReference>
<reference evidence="1 2" key="1">
    <citation type="journal article" date="2015" name="Genome Announc.">
        <title>De Novo Genome Sequence of Yersinia aleksiciae Y159T.</title>
        <authorList>
            <person name="Sprague L.D."/>
            <person name="Neubauer H."/>
        </authorList>
    </citation>
    <scope>NUCLEOTIDE SEQUENCE [LARGE SCALE GENOMIC DNA]</scope>
    <source>
        <strain evidence="1 2">159</strain>
    </source>
</reference>
<organism evidence="1 2">
    <name type="scientific">Yersinia aleksiciae</name>
    <dbReference type="NCBI Taxonomy" id="263819"/>
    <lineage>
        <taxon>Bacteria</taxon>
        <taxon>Pseudomonadati</taxon>
        <taxon>Pseudomonadota</taxon>
        <taxon>Gammaproteobacteria</taxon>
        <taxon>Enterobacterales</taxon>
        <taxon>Yersiniaceae</taxon>
        <taxon>Yersinia</taxon>
    </lineage>
</organism>
<dbReference type="GeneID" id="61903128"/>
<keyword evidence="2" id="KW-1185">Reference proteome</keyword>